<dbReference type="Pfam" id="PF01479">
    <property type="entry name" value="S4"/>
    <property type="match status" value="1"/>
</dbReference>
<dbReference type="Gene3D" id="3.10.290.10">
    <property type="entry name" value="RNA-binding S4 domain"/>
    <property type="match status" value="1"/>
</dbReference>
<accession>A0ABV6AGI8</accession>
<keyword evidence="1" id="KW-0694">RNA-binding</keyword>
<feature type="compositionally biased region" description="Basic and acidic residues" evidence="2">
    <location>
        <begin position="97"/>
        <end position="109"/>
    </location>
</feature>
<dbReference type="EMBL" id="JBHMAA010000014">
    <property type="protein sequence ID" value="MFB9949739.1"/>
    <property type="molecule type" value="Genomic_DNA"/>
</dbReference>
<dbReference type="PROSITE" id="PS50889">
    <property type="entry name" value="S4"/>
    <property type="match status" value="1"/>
</dbReference>
<feature type="region of interest" description="Disordered" evidence="2">
    <location>
        <begin position="83"/>
        <end position="122"/>
    </location>
</feature>
<evidence type="ECO:0000256" key="2">
    <source>
        <dbReference type="SAM" id="MobiDB-lite"/>
    </source>
</evidence>
<dbReference type="SUPFAM" id="SSF55174">
    <property type="entry name" value="Alpha-L RNA-binding motif"/>
    <property type="match status" value="1"/>
</dbReference>
<comment type="caution">
    <text evidence="4">The sequence shown here is derived from an EMBL/GenBank/DDBJ whole genome shotgun (WGS) entry which is preliminary data.</text>
</comment>
<evidence type="ECO:0000313" key="5">
    <source>
        <dbReference type="Proteomes" id="UP001589692"/>
    </source>
</evidence>
<reference evidence="4 5" key="1">
    <citation type="submission" date="2024-09" db="EMBL/GenBank/DDBJ databases">
        <authorList>
            <person name="Sun Q."/>
            <person name="Mori K."/>
        </authorList>
    </citation>
    <scope>NUCLEOTIDE SEQUENCE [LARGE SCALE GENOMIC DNA]</scope>
    <source>
        <strain evidence="4 5">TBRC 4938</strain>
    </source>
</reference>
<dbReference type="CDD" id="cd00165">
    <property type="entry name" value="S4"/>
    <property type="match status" value="1"/>
</dbReference>
<organism evidence="4 5">
    <name type="scientific">Rhizobium puerariae</name>
    <dbReference type="NCBI Taxonomy" id="1585791"/>
    <lineage>
        <taxon>Bacteria</taxon>
        <taxon>Pseudomonadati</taxon>
        <taxon>Pseudomonadota</taxon>
        <taxon>Alphaproteobacteria</taxon>
        <taxon>Hyphomicrobiales</taxon>
        <taxon>Rhizobiaceae</taxon>
        <taxon>Rhizobium/Agrobacterium group</taxon>
        <taxon>Rhizobium</taxon>
    </lineage>
</organism>
<sequence>MTEKGQQDGSRQRIDKWLFFARVVKSRSLAQSLIAAGAVTLNGGACNQPSRTIKAGDRIELLLDRRDIVLVVRAAGDRRGPFEEARSLYDDLTPPPDEQRRLTPFERSQRGLGAGGSGKGER</sequence>
<evidence type="ECO:0000259" key="3">
    <source>
        <dbReference type="SMART" id="SM00363"/>
    </source>
</evidence>
<dbReference type="SMART" id="SM00363">
    <property type="entry name" value="S4"/>
    <property type="match status" value="1"/>
</dbReference>
<gene>
    <name evidence="4" type="ORF">ACFFP0_12815</name>
</gene>
<dbReference type="InterPro" id="IPR036986">
    <property type="entry name" value="S4_RNA-bd_sf"/>
</dbReference>
<keyword evidence="5" id="KW-1185">Reference proteome</keyword>
<feature type="compositionally biased region" description="Gly residues" evidence="2">
    <location>
        <begin position="112"/>
        <end position="122"/>
    </location>
</feature>
<dbReference type="Proteomes" id="UP001589692">
    <property type="component" value="Unassembled WGS sequence"/>
</dbReference>
<name>A0ABV6AGI8_9HYPH</name>
<evidence type="ECO:0000313" key="4">
    <source>
        <dbReference type="EMBL" id="MFB9949739.1"/>
    </source>
</evidence>
<proteinExistence type="predicted"/>
<dbReference type="InterPro" id="IPR002942">
    <property type="entry name" value="S4_RNA-bd"/>
</dbReference>
<dbReference type="RefSeq" id="WP_377261109.1">
    <property type="nucleotide sequence ID" value="NZ_JBHMAA010000014.1"/>
</dbReference>
<protein>
    <submittedName>
        <fullName evidence="4">RNA-binding S4 domain-containing protein</fullName>
    </submittedName>
</protein>
<feature type="domain" description="RNA-binding S4" evidence="3">
    <location>
        <begin position="12"/>
        <end position="77"/>
    </location>
</feature>
<evidence type="ECO:0000256" key="1">
    <source>
        <dbReference type="PROSITE-ProRule" id="PRU00182"/>
    </source>
</evidence>